<evidence type="ECO:0000256" key="13">
    <source>
        <dbReference type="ARBA" id="ARBA00048173"/>
    </source>
</evidence>
<evidence type="ECO:0000256" key="1">
    <source>
        <dbReference type="ARBA" id="ARBA00008001"/>
    </source>
</evidence>
<feature type="domain" description="Reverse transcriptase" evidence="15">
    <location>
        <begin position="336"/>
        <end position="615"/>
    </location>
</feature>
<evidence type="ECO:0000256" key="11">
    <source>
        <dbReference type="ARBA" id="ARBA00023242"/>
    </source>
</evidence>
<reference evidence="16" key="2">
    <citation type="submission" date="2014-07" db="EMBL/GenBank/DDBJ databases">
        <authorList>
            <person name="Hull J."/>
        </authorList>
    </citation>
    <scope>NUCLEOTIDE SEQUENCE</scope>
</reference>
<dbReference type="PRINTS" id="PR01365">
    <property type="entry name" value="TELOMERASERT"/>
</dbReference>
<keyword evidence="7 14" id="KW-0479">Metal-binding</keyword>
<evidence type="ECO:0000256" key="2">
    <source>
        <dbReference type="ARBA" id="ARBA00012493"/>
    </source>
</evidence>
<proteinExistence type="inferred from homology"/>
<dbReference type="Gene3D" id="3.30.70.2630">
    <property type="match status" value="1"/>
</dbReference>
<organism evidence="16">
    <name type="scientific">Lygus hesperus</name>
    <name type="common">Western plant bug</name>
    <dbReference type="NCBI Taxonomy" id="30085"/>
    <lineage>
        <taxon>Eukaryota</taxon>
        <taxon>Metazoa</taxon>
        <taxon>Ecdysozoa</taxon>
        <taxon>Arthropoda</taxon>
        <taxon>Hexapoda</taxon>
        <taxon>Insecta</taxon>
        <taxon>Pterygota</taxon>
        <taxon>Neoptera</taxon>
        <taxon>Paraneoptera</taxon>
        <taxon>Hemiptera</taxon>
        <taxon>Heteroptera</taxon>
        <taxon>Panheteroptera</taxon>
        <taxon>Cimicomorpha</taxon>
        <taxon>Miridae</taxon>
        <taxon>Mirini</taxon>
        <taxon>Lygus</taxon>
    </lineage>
</organism>
<dbReference type="Gene3D" id="1.10.132.70">
    <property type="match status" value="1"/>
</dbReference>
<keyword evidence="9 14" id="KW-0779">Telomere</keyword>
<dbReference type="InterPro" id="IPR043502">
    <property type="entry name" value="DNA/RNA_pol_sf"/>
</dbReference>
<evidence type="ECO:0000256" key="7">
    <source>
        <dbReference type="ARBA" id="ARBA00022723"/>
    </source>
</evidence>
<dbReference type="InterPro" id="IPR000477">
    <property type="entry name" value="RT_dom"/>
</dbReference>
<dbReference type="Pfam" id="PF00078">
    <property type="entry name" value="RVT_1"/>
    <property type="match status" value="1"/>
</dbReference>
<comment type="function">
    <text evidence="14">Telomerase is a ribonucleoprotein enzyme essential for the replication of chromosome termini in most eukaryotes. It elongates telomeres. It is a reverse transcriptase that adds simple sequence repeats to chromosome ends by copying a template sequence within the RNA component of the enzyme.</text>
</comment>
<dbReference type="GO" id="GO:0042162">
    <property type="term" value="F:telomeric DNA binding"/>
    <property type="evidence" value="ECO:0007669"/>
    <property type="project" value="TreeGrafter"/>
</dbReference>
<dbReference type="AlphaFoldDB" id="A0A0A9X3C8"/>
<dbReference type="PANTHER" id="PTHR12066">
    <property type="entry name" value="TELOMERASE REVERSE TRANSCRIPTASE"/>
    <property type="match status" value="1"/>
</dbReference>
<evidence type="ECO:0000256" key="8">
    <source>
        <dbReference type="ARBA" id="ARBA00022842"/>
    </source>
</evidence>
<reference evidence="16" key="1">
    <citation type="journal article" date="2014" name="PLoS ONE">
        <title>Transcriptome-Based Identification of ABC Transporters in the Western Tarnished Plant Bug Lygus hesperus.</title>
        <authorList>
            <person name="Hull J.J."/>
            <person name="Chaney K."/>
            <person name="Geib S.M."/>
            <person name="Fabrick J.A."/>
            <person name="Brent C.S."/>
            <person name="Walsh D."/>
            <person name="Lavine L.C."/>
        </authorList>
    </citation>
    <scope>NUCLEOTIDE SEQUENCE</scope>
</reference>
<keyword evidence="11 14" id="KW-0539">Nucleus</keyword>
<evidence type="ECO:0000256" key="3">
    <source>
        <dbReference type="ARBA" id="ARBA00016182"/>
    </source>
</evidence>
<dbReference type="GO" id="GO:0046872">
    <property type="term" value="F:metal ion binding"/>
    <property type="evidence" value="ECO:0007669"/>
    <property type="project" value="UniProtKB-KW"/>
</dbReference>
<dbReference type="EC" id="2.7.7.49" evidence="2 14"/>
<keyword evidence="6 14" id="KW-0548">Nucleotidyltransferase</keyword>
<dbReference type="EMBL" id="GBHO01029463">
    <property type="protein sequence ID" value="JAG14141.1"/>
    <property type="molecule type" value="Transcribed_RNA"/>
</dbReference>
<evidence type="ECO:0000259" key="15">
    <source>
        <dbReference type="PROSITE" id="PS50878"/>
    </source>
</evidence>
<evidence type="ECO:0000256" key="4">
    <source>
        <dbReference type="ARBA" id="ARBA00022454"/>
    </source>
</evidence>
<dbReference type="GO" id="GO:0070034">
    <property type="term" value="F:telomerase RNA binding"/>
    <property type="evidence" value="ECO:0007669"/>
    <property type="project" value="TreeGrafter"/>
</dbReference>
<dbReference type="GO" id="GO:0003720">
    <property type="term" value="F:telomerase activity"/>
    <property type="evidence" value="ECO:0007669"/>
    <property type="project" value="InterPro"/>
</dbReference>
<evidence type="ECO:0000256" key="10">
    <source>
        <dbReference type="ARBA" id="ARBA00022918"/>
    </source>
</evidence>
<keyword evidence="10 14" id="KW-0695">RNA-directed DNA polymerase</keyword>
<dbReference type="SUPFAM" id="SSF56672">
    <property type="entry name" value="DNA/RNA polymerases"/>
    <property type="match status" value="1"/>
</dbReference>
<evidence type="ECO:0000313" key="16">
    <source>
        <dbReference type="EMBL" id="JAG14141.1"/>
    </source>
</evidence>
<dbReference type="InterPro" id="IPR003545">
    <property type="entry name" value="Telomerase_RT"/>
</dbReference>
<evidence type="ECO:0000256" key="5">
    <source>
        <dbReference type="ARBA" id="ARBA00022679"/>
    </source>
</evidence>
<comment type="subcellular location">
    <subcellularLocation>
        <location evidence="14">Nucleus</location>
    </subcellularLocation>
    <subcellularLocation>
        <location evidence="14">Chromosome</location>
        <location evidence="14">Telomere</location>
    </subcellularLocation>
</comment>
<dbReference type="Pfam" id="PF12009">
    <property type="entry name" value="Telomerase_RBD"/>
    <property type="match status" value="1"/>
</dbReference>
<accession>A0A0A9X3C8</accession>
<dbReference type="GO" id="GO:0007004">
    <property type="term" value="P:telomere maintenance via telomerase"/>
    <property type="evidence" value="ECO:0007669"/>
    <property type="project" value="TreeGrafter"/>
</dbReference>
<dbReference type="GO" id="GO:0000333">
    <property type="term" value="C:telomerase catalytic core complex"/>
    <property type="evidence" value="ECO:0007669"/>
    <property type="project" value="TreeGrafter"/>
</dbReference>
<keyword evidence="4 14" id="KW-0158">Chromosome</keyword>
<comment type="similarity">
    <text evidence="1 14">Belongs to the reverse transcriptase family. Telomerase subfamily.</text>
</comment>
<evidence type="ECO:0000256" key="9">
    <source>
        <dbReference type="ARBA" id="ARBA00022895"/>
    </source>
</evidence>
<protein>
    <recommendedName>
        <fullName evidence="3 14">Telomerase reverse transcriptase</fullName>
        <ecNumber evidence="2 14">2.7.7.49</ecNumber>
    </recommendedName>
    <alternativeName>
        <fullName evidence="12 14">Telomerase catalytic subunit</fullName>
    </alternativeName>
</protein>
<dbReference type="GO" id="GO:0000781">
    <property type="term" value="C:chromosome, telomeric region"/>
    <property type="evidence" value="ECO:0007669"/>
    <property type="project" value="UniProtKB-SubCell"/>
</dbReference>
<keyword evidence="8 14" id="KW-0460">Magnesium</keyword>
<dbReference type="InterPro" id="IPR021891">
    <property type="entry name" value="Telomerase_RBD"/>
</dbReference>
<evidence type="ECO:0000256" key="14">
    <source>
        <dbReference type="RuleBase" id="RU365061"/>
    </source>
</evidence>
<name>A0A0A9X3C8_LYGHE</name>
<evidence type="ECO:0000256" key="12">
    <source>
        <dbReference type="ARBA" id="ARBA00032044"/>
    </source>
</evidence>
<comment type="catalytic activity">
    <reaction evidence="13 14">
        <text>DNA(n) + a 2'-deoxyribonucleoside 5'-triphosphate = DNA(n+1) + diphosphate</text>
        <dbReference type="Rhea" id="RHEA:22508"/>
        <dbReference type="Rhea" id="RHEA-COMP:17339"/>
        <dbReference type="Rhea" id="RHEA-COMP:17340"/>
        <dbReference type="ChEBI" id="CHEBI:33019"/>
        <dbReference type="ChEBI" id="CHEBI:61560"/>
        <dbReference type="ChEBI" id="CHEBI:173112"/>
        <dbReference type="EC" id="2.7.7.49"/>
    </reaction>
</comment>
<dbReference type="PANTHER" id="PTHR12066:SF0">
    <property type="entry name" value="TELOMERASE REVERSE TRANSCRIPTASE"/>
    <property type="match status" value="1"/>
</dbReference>
<dbReference type="PROSITE" id="PS50878">
    <property type="entry name" value="RT_POL"/>
    <property type="match status" value="1"/>
</dbReference>
<keyword evidence="5 14" id="KW-0808">Transferase</keyword>
<evidence type="ECO:0000256" key="6">
    <source>
        <dbReference type="ARBA" id="ARBA00022695"/>
    </source>
</evidence>
<sequence length="793" mass="91593">MMETDEMYKLAWVLNTTDFEEHERTFVSRIYVGSDVKHALKVSRIVSRPNDENRDVIDEVNSNETWGKICSLMGEEEYQKMWKHKFVMYQLTDNIKISLNGRLTLNDKPSSSGEKKRTEGTQIINLSRGYNPRSLIDRKVRVDRQMKCDRNVIPTDYESVCSLIQNQETGVPIENICNYISCKQSIMLRKFLVQNFSLDFFRKKLNTNSLQKNGSFIQIDSMVKAILESHVPRYLIGSKKAFDRMTRNICGVFITNPRHPLRLGILMKGLPSLGFHGNVFLSKFVLFLTNVFVSRVVFQLFYRTESLKDKKVLFFKKKVWAKYEKNALEKMVNSGILAQSSEVSYGPHVSKLRISHKTNGFRPVVTSSTRLKRIRFRLSVCNTFLKQIVNQINPAYGHVLNALHSQWRKIKPSKSDKLFFIRTDVSDAFQSIFHMKLVEILNRRVANMDPIQTCRTFEYRCGSRKKSVLQFTKISPRLSKKTLFCEAGKKVYTTSYLKAVIIQYIKQNYVSLNGTKVFHQIKGLPQGCCLSSILCELYLADMDDIYFKHLKSENDVFVRGVDDYLYLTFDSQKADTFLKLINNGIADYGITFQRSKTFTNFRGPLTSFPFYGYKFYPLCWKVEPDFSEWVGDITARMYLNPKMTWNDLTKRMKMITHIKLHELIIDSNYLHKFAIMKNIYLCSKIHAAKYKAIHNFLTENGGGTPPSSTQCLTSIVAAARVITCKVISINNGINDFSHREVKIVVLKAFEAVLGPTGPFRSLVNLLKVTTGRMLTTKLSTRFKKLLKSLIKNN</sequence>
<dbReference type="CDD" id="cd01648">
    <property type="entry name" value="TERT"/>
    <property type="match status" value="1"/>
</dbReference>
<gene>
    <name evidence="16" type="primary">TERT_1</name>
    <name evidence="16" type="ORF">CM83_58377</name>
</gene>